<feature type="transmembrane region" description="Helical" evidence="1">
    <location>
        <begin position="86"/>
        <end position="108"/>
    </location>
</feature>
<keyword evidence="3" id="KW-1185">Reference proteome</keyword>
<reference evidence="3" key="1">
    <citation type="journal article" date="2019" name="Int. J. Syst. Evol. Microbiol.">
        <title>The Global Catalogue of Microorganisms (GCM) 10K type strain sequencing project: providing services to taxonomists for standard genome sequencing and annotation.</title>
        <authorList>
            <consortium name="The Broad Institute Genomics Platform"/>
            <consortium name="The Broad Institute Genome Sequencing Center for Infectious Disease"/>
            <person name="Wu L."/>
            <person name="Ma J."/>
        </authorList>
    </citation>
    <scope>NUCLEOTIDE SEQUENCE [LARGE SCALE GENOMIC DNA]</scope>
    <source>
        <strain evidence="3">JCM 6242</strain>
    </source>
</reference>
<evidence type="ECO:0000313" key="2">
    <source>
        <dbReference type="EMBL" id="GAA2844251.1"/>
    </source>
</evidence>
<keyword evidence="1" id="KW-1133">Transmembrane helix</keyword>
<comment type="caution">
    <text evidence="2">The sequence shown here is derived from an EMBL/GenBank/DDBJ whole genome shotgun (WGS) entry which is preliminary data.</text>
</comment>
<organism evidence="2 3">
    <name type="scientific">Streptosporangium fragile</name>
    <dbReference type="NCBI Taxonomy" id="46186"/>
    <lineage>
        <taxon>Bacteria</taxon>
        <taxon>Bacillati</taxon>
        <taxon>Actinomycetota</taxon>
        <taxon>Actinomycetes</taxon>
        <taxon>Streptosporangiales</taxon>
        <taxon>Streptosporangiaceae</taxon>
        <taxon>Streptosporangium</taxon>
    </lineage>
</organism>
<feature type="transmembrane region" description="Helical" evidence="1">
    <location>
        <begin position="12"/>
        <end position="32"/>
    </location>
</feature>
<evidence type="ECO:0000313" key="3">
    <source>
        <dbReference type="Proteomes" id="UP001500831"/>
    </source>
</evidence>
<dbReference type="EMBL" id="BAAAVI010000001">
    <property type="protein sequence ID" value="GAA2844251.1"/>
    <property type="molecule type" value="Genomic_DNA"/>
</dbReference>
<sequence>MLRFRLANPRMVSSMSWAVFVIGVLSVLLRFGVTRRERIGEVAICDHVGFVGIGLGGLAVLLAPGAGRDVVTGLIAYRPREGKGTALAVVAVGLALGVVGLLKGLGLIMSPCG</sequence>
<protein>
    <submittedName>
        <fullName evidence="2">Uncharacterized protein</fullName>
    </submittedName>
</protein>
<keyword evidence="1" id="KW-0472">Membrane</keyword>
<accession>A0ABP6I4I0</accession>
<dbReference type="Proteomes" id="UP001500831">
    <property type="component" value="Unassembled WGS sequence"/>
</dbReference>
<evidence type="ECO:0000256" key="1">
    <source>
        <dbReference type="SAM" id="Phobius"/>
    </source>
</evidence>
<keyword evidence="1" id="KW-0812">Transmembrane</keyword>
<gene>
    <name evidence="2" type="ORF">GCM10010517_00320</name>
</gene>
<name>A0ABP6I4I0_9ACTN</name>
<proteinExistence type="predicted"/>
<feature type="transmembrane region" description="Helical" evidence="1">
    <location>
        <begin position="44"/>
        <end position="66"/>
    </location>
</feature>